<dbReference type="PaxDb" id="4113-PGSC0003DMT400094397"/>
<sequence length="80" mass="8653">MGRTGVPGALCDVGRQRANFRSKGGALWLARLPKTQTLEVPSWGSERGGALCPCPVYTLDVAGTRRPLLDPKRTLILADY</sequence>
<dbReference type="Gramene" id="PGSC0003DMT400094397">
    <property type="protein sequence ID" value="PGSC0003DMT400094397"/>
    <property type="gene ID" value="PGSC0003DMG400043968"/>
</dbReference>
<reference evidence="1" key="2">
    <citation type="submission" date="2015-06" db="UniProtKB">
        <authorList>
            <consortium name="EnsemblPlants"/>
        </authorList>
    </citation>
    <scope>IDENTIFICATION</scope>
    <source>
        <strain evidence="1">DM1-3 516 R44</strain>
    </source>
</reference>
<dbReference type="Proteomes" id="UP000011115">
    <property type="component" value="Unassembled WGS sequence"/>
</dbReference>
<evidence type="ECO:0000313" key="1">
    <source>
        <dbReference type="EnsemblPlants" id="PGSC0003DMT400094397"/>
    </source>
</evidence>
<accession>M1DU23</accession>
<organism evidence="1 2">
    <name type="scientific">Solanum tuberosum</name>
    <name type="common">Potato</name>
    <dbReference type="NCBI Taxonomy" id="4113"/>
    <lineage>
        <taxon>Eukaryota</taxon>
        <taxon>Viridiplantae</taxon>
        <taxon>Streptophyta</taxon>
        <taxon>Embryophyta</taxon>
        <taxon>Tracheophyta</taxon>
        <taxon>Spermatophyta</taxon>
        <taxon>Magnoliopsida</taxon>
        <taxon>eudicotyledons</taxon>
        <taxon>Gunneridae</taxon>
        <taxon>Pentapetalae</taxon>
        <taxon>asterids</taxon>
        <taxon>lamiids</taxon>
        <taxon>Solanales</taxon>
        <taxon>Solanaceae</taxon>
        <taxon>Solanoideae</taxon>
        <taxon>Solaneae</taxon>
        <taxon>Solanum</taxon>
    </lineage>
</organism>
<name>M1DU23_SOLTU</name>
<evidence type="ECO:0000313" key="2">
    <source>
        <dbReference type="Proteomes" id="UP000011115"/>
    </source>
</evidence>
<proteinExistence type="predicted"/>
<dbReference type="HOGENOM" id="CLU_2594508_0_0_1"/>
<keyword evidence="2" id="KW-1185">Reference proteome</keyword>
<reference evidence="2" key="1">
    <citation type="journal article" date="2011" name="Nature">
        <title>Genome sequence and analysis of the tuber crop potato.</title>
        <authorList>
            <consortium name="The Potato Genome Sequencing Consortium"/>
        </authorList>
    </citation>
    <scope>NUCLEOTIDE SEQUENCE [LARGE SCALE GENOMIC DNA]</scope>
    <source>
        <strain evidence="2">cv. DM1-3 516 R44</strain>
    </source>
</reference>
<dbReference type="InParanoid" id="M1DU23"/>
<dbReference type="EnsemblPlants" id="PGSC0003DMT400094397">
    <property type="protein sequence ID" value="PGSC0003DMT400094397"/>
    <property type="gene ID" value="PGSC0003DMG400043968"/>
</dbReference>
<dbReference type="AlphaFoldDB" id="M1DU23"/>
<protein>
    <submittedName>
        <fullName evidence="1">Uncharacterized protein</fullName>
    </submittedName>
</protein>